<evidence type="ECO:0008006" key="4">
    <source>
        <dbReference type="Google" id="ProtNLM"/>
    </source>
</evidence>
<comment type="caution">
    <text evidence="2">The sequence shown here is derived from an EMBL/GenBank/DDBJ whole genome shotgun (WGS) entry which is preliminary data.</text>
</comment>
<proteinExistence type="inferred from homology"/>
<accession>K8P057</accession>
<gene>
    <name evidence="2" type="ORF">HMPREF9695_04706</name>
</gene>
<dbReference type="Proteomes" id="UP000001096">
    <property type="component" value="Unassembled WGS sequence"/>
</dbReference>
<dbReference type="RefSeq" id="WP_006023409.1">
    <property type="nucleotide sequence ID" value="NZ_KB375284.1"/>
</dbReference>
<dbReference type="SUPFAM" id="SSF51735">
    <property type="entry name" value="NAD(P)-binding Rossmann-fold domains"/>
    <property type="match status" value="1"/>
</dbReference>
<dbReference type="Pfam" id="PF00106">
    <property type="entry name" value="adh_short"/>
    <property type="match status" value="1"/>
</dbReference>
<dbReference type="PRINTS" id="PR00080">
    <property type="entry name" value="SDRFAMILY"/>
</dbReference>
<dbReference type="PIRSF" id="PIRSF000126">
    <property type="entry name" value="11-beta-HSD1"/>
    <property type="match status" value="1"/>
</dbReference>
<protein>
    <recommendedName>
        <fullName evidence="4">SDR family oxidoreductase</fullName>
    </recommendedName>
</protein>
<organism evidence="2 3">
    <name type="scientific">Afipia broomeae ATCC 49717</name>
    <dbReference type="NCBI Taxonomy" id="883078"/>
    <lineage>
        <taxon>Bacteria</taxon>
        <taxon>Pseudomonadati</taxon>
        <taxon>Pseudomonadota</taxon>
        <taxon>Alphaproteobacteria</taxon>
        <taxon>Hyphomicrobiales</taxon>
        <taxon>Nitrobacteraceae</taxon>
        <taxon>Afipia</taxon>
    </lineage>
</organism>
<dbReference type="HOGENOM" id="CLU_010194_2_1_5"/>
<evidence type="ECO:0000313" key="3">
    <source>
        <dbReference type="Proteomes" id="UP000001096"/>
    </source>
</evidence>
<dbReference type="EMBL" id="AGWX01000005">
    <property type="protein sequence ID" value="EKS34796.1"/>
    <property type="molecule type" value="Genomic_DNA"/>
</dbReference>
<dbReference type="AlphaFoldDB" id="K8P057"/>
<evidence type="ECO:0000313" key="2">
    <source>
        <dbReference type="EMBL" id="EKS34796.1"/>
    </source>
</evidence>
<dbReference type="InterPro" id="IPR002347">
    <property type="entry name" value="SDR_fam"/>
</dbReference>
<dbReference type="PATRIC" id="fig|883078.3.peg.4860"/>
<comment type="similarity">
    <text evidence="1">Belongs to the short-chain dehydrogenases/reductases (SDR) family.</text>
</comment>
<reference evidence="2 3" key="1">
    <citation type="submission" date="2012-04" db="EMBL/GenBank/DDBJ databases">
        <title>The Genome Sequence of Afipia broomeae ATCC 49717.</title>
        <authorList>
            <consortium name="The Broad Institute Genome Sequencing Platform"/>
            <person name="Earl A."/>
            <person name="Ward D."/>
            <person name="Feldgarden M."/>
            <person name="Gevers D."/>
            <person name="Huys G."/>
            <person name="Walker B."/>
            <person name="Young S.K."/>
            <person name="Zeng Q."/>
            <person name="Gargeya S."/>
            <person name="Fitzgerald M."/>
            <person name="Haas B."/>
            <person name="Abouelleil A."/>
            <person name="Alvarado L."/>
            <person name="Arachchi H.M."/>
            <person name="Berlin A."/>
            <person name="Chapman S.B."/>
            <person name="Goldberg J."/>
            <person name="Griggs A."/>
            <person name="Gujja S."/>
            <person name="Hansen M."/>
            <person name="Howarth C."/>
            <person name="Imamovic A."/>
            <person name="Larimer J."/>
            <person name="McCowen C."/>
            <person name="Montmayeur A."/>
            <person name="Murphy C."/>
            <person name="Neiman D."/>
            <person name="Pearson M."/>
            <person name="Priest M."/>
            <person name="Roberts A."/>
            <person name="Saif S."/>
            <person name="Shea T."/>
            <person name="Sisk P."/>
            <person name="Sykes S."/>
            <person name="Wortman J."/>
            <person name="Nusbaum C."/>
            <person name="Birren B."/>
        </authorList>
    </citation>
    <scope>NUCLEOTIDE SEQUENCE [LARGE SCALE GENOMIC DNA]</scope>
    <source>
        <strain evidence="2 3">ATCC 49717</strain>
    </source>
</reference>
<name>K8P057_9BRAD</name>
<sequence length="258" mass="27478">MTKRVTLITGASSGIGAELARIFASNGHDTVLVARRDDRLKLLADEIAAAGHPRPALITSDLCVTGACEQIASQLKAMDVEVDTVVNNAGYGLFGEALDLDREQQLAMVDLNVRVLTDLTLRFADSLVRHRGGILNVASIASFLPGPRMAVYYATKAYVLSFTEAMRGELGPKGVRVTALCPGTVPTEFQGVAGFKPGLDSAVLNVSAAAVARAGYRGLMSNKRLVLPGVGVRMIPFMLRFAPRSLVLASVARVQQKR</sequence>
<dbReference type="PANTHER" id="PTHR43975">
    <property type="entry name" value="ZGC:101858"/>
    <property type="match status" value="1"/>
</dbReference>
<evidence type="ECO:0000256" key="1">
    <source>
        <dbReference type="RuleBase" id="RU000363"/>
    </source>
</evidence>
<dbReference type="Gene3D" id="3.40.50.720">
    <property type="entry name" value="NAD(P)-binding Rossmann-like Domain"/>
    <property type="match status" value="1"/>
</dbReference>
<dbReference type="PRINTS" id="PR00081">
    <property type="entry name" value="GDHRDH"/>
</dbReference>
<dbReference type="eggNOG" id="COG0300">
    <property type="taxonomic scope" value="Bacteria"/>
</dbReference>
<dbReference type="InterPro" id="IPR036291">
    <property type="entry name" value="NAD(P)-bd_dom_sf"/>
</dbReference>
<dbReference type="PANTHER" id="PTHR43975:SF2">
    <property type="entry name" value="EG:BACR7A4.14 PROTEIN-RELATED"/>
    <property type="match status" value="1"/>
</dbReference>
<keyword evidence="3" id="KW-1185">Reference proteome</keyword>
<dbReference type="CDD" id="cd05233">
    <property type="entry name" value="SDR_c"/>
    <property type="match status" value="1"/>
</dbReference>